<organism evidence="3 4">
    <name type="scientific">Phycicoccus duodecadis</name>
    <dbReference type="NCBI Taxonomy" id="173053"/>
    <lineage>
        <taxon>Bacteria</taxon>
        <taxon>Bacillati</taxon>
        <taxon>Actinomycetota</taxon>
        <taxon>Actinomycetes</taxon>
        <taxon>Micrococcales</taxon>
        <taxon>Intrasporangiaceae</taxon>
        <taxon>Phycicoccus</taxon>
    </lineage>
</organism>
<dbReference type="PANTHER" id="PTHR33744">
    <property type="entry name" value="CARBOHYDRATE DIACID REGULATOR"/>
    <property type="match status" value="1"/>
</dbReference>
<dbReference type="InterPro" id="IPR012914">
    <property type="entry name" value="PucR_dom"/>
</dbReference>
<dbReference type="InterPro" id="IPR042070">
    <property type="entry name" value="PucR_C-HTH_sf"/>
</dbReference>
<reference evidence="3 4" key="1">
    <citation type="submission" date="2017-12" db="EMBL/GenBank/DDBJ databases">
        <title>Sequencing the genomes of 1000 Actinobacteria strains.</title>
        <authorList>
            <person name="Klenk H.-P."/>
        </authorList>
    </citation>
    <scope>NUCLEOTIDE SEQUENCE [LARGE SCALE GENOMIC DNA]</scope>
    <source>
        <strain evidence="3 4">DSM 12806</strain>
    </source>
</reference>
<feature type="domain" description="Purine catabolism PurC-like" evidence="1">
    <location>
        <begin position="13"/>
        <end position="124"/>
    </location>
</feature>
<sequence>MRERPPSCTVADLLAASDLGLGLATPAADLTRPVRWVQTTELVDPSQYLRPDELVCTVGTSLLDRGAVTTFAEAVAARAAALCFGLGDVHDDLPDGLAEACERLGLPLLALPYGVAFLAVADVVETLRGQASQAESLGHLVDLVQSGMARPESLGDTLAGHGLDPRSLVVAAWPPGSAPLLLGRLEGGAVAETDDQTVTLSGSLRPVLAAADATRLRCGYADPVALADLGSALSAARLAFAAAPNGGGACGPDDVASFSLLLESIPRERLQPFLIRLIEPLVAAGGHASPTYLDTLREFLDHDLSVGRTAKAQFLHPNTVRHRLSLIKELTGKDPFATDGVLALAVAVRAHERSRRG</sequence>
<comment type="caution">
    <text evidence="3">The sequence shown here is derived from an EMBL/GenBank/DDBJ whole genome shotgun (WGS) entry which is preliminary data.</text>
</comment>
<protein>
    <submittedName>
        <fullName evidence="3">CdaR family transcriptional regulator</fullName>
    </submittedName>
</protein>
<dbReference type="InterPro" id="IPR025736">
    <property type="entry name" value="PucR_C-HTH_dom"/>
</dbReference>
<dbReference type="Proteomes" id="UP000233781">
    <property type="component" value="Unassembled WGS sequence"/>
</dbReference>
<evidence type="ECO:0000313" key="3">
    <source>
        <dbReference type="EMBL" id="PKW28087.1"/>
    </source>
</evidence>
<dbReference type="Pfam" id="PF13556">
    <property type="entry name" value="HTH_30"/>
    <property type="match status" value="1"/>
</dbReference>
<evidence type="ECO:0000259" key="2">
    <source>
        <dbReference type="Pfam" id="PF13556"/>
    </source>
</evidence>
<dbReference type="PANTHER" id="PTHR33744:SF17">
    <property type="entry name" value="CONSERVED PROTEIN"/>
    <property type="match status" value="1"/>
</dbReference>
<evidence type="ECO:0000259" key="1">
    <source>
        <dbReference type="Pfam" id="PF07905"/>
    </source>
</evidence>
<feature type="domain" description="PucR C-terminal helix-turn-helix" evidence="2">
    <location>
        <begin position="292"/>
        <end position="350"/>
    </location>
</feature>
<dbReference type="AlphaFoldDB" id="A0A2N3YMJ6"/>
<dbReference type="Pfam" id="PF07905">
    <property type="entry name" value="PucR"/>
    <property type="match status" value="1"/>
</dbReference>
<name>A0A2N3YMJ6_9MICO</name>
<dbReference type="Gene3D" id="1.10.10.2840">
    <property type="entry name" value="PucR C-terminal helix-turn-helix domain"/>
    <property type="match status" value="1"/>
</dbReference>
<dbReference type="EMBL" id="PJNE01000001">
    <property type="protein sequence ID" value="PKW28087.1"/>
    <property type="molecule type" value="Genomic_DNA"/>
</dbReference>
<dbReference type="RefSeq" id="WP_101396525.1">
    <property type="nucleotide sequence ID" value="NZ_PJNE01000001.1"/>
</dbReference>
<evidence type="ECO:0000313" key="4">
    <source>
        <dbReference type="Proteomes" id="UP000233781"/>
    </source>
</evidence>
<dbReference type="InterPro" id="IPR051448">
    <property type="entry name" value="CdaR-like_regulators"/>
</dbReference>
<gene>
    <name evidence="3" type="ORF">ATL31_2942</name>
</gene>
<accession>A0A2N3YMJ6</accession>
<proteinExistence type="predicted"/>
<keyword evidence="4" id="KW-1185">Reference proteome</keyword>
<dbReference type="OrthoDB" id="8450798at2"/>